<protein>
    <submittedName>
        <fullName evidence="1">15838_t:CDS:1</fullName>
    </submittedName>
</protein>
<keyword evidence="2" id="KW-1185">Reference proteome</keyword>
<dbReference type="EMBL" id="CAJVPU010047147">
    <property type="protein sequence ID" value="CAG8753065.1"/>
    <property type="molecule type" value="Genomic_DNA"/>
</dbReference>
<name>A0ACA9QJD2_9GLOM</name>
<proteinExistence type="predicted"/>
<evidence type="ECO:0000313" key="1">
    <source>
        <dbReference type="EMBL" id="CAG8753065.1"/>
    </source>
</evidence>
<organism evidence="1 2">
    <name type="scientific">Dentiscutata heterogama</name>
    <dbReference type="NCBI Taxonomy" id="1316150"/>
    <lineage>
        <taxon>Eukaryota</taxon>
        <taxon>Fungi</taxon>
        <taxon>Fungi incertae sedis</taxon>
        <taxon>Mucoromycota</taxon>
        <taxon>Glomeromycotina</taxon>
        <taxon>Glomeromycetes</taxon>
        <taxon>Diversisporales</taxon>
        <taxon>Gigasporaceae</taxon>
        <taxon>Dentiscutata</taxon>
    </lineage>
</organism>
<evidence type="ECO:0000313" key="2">
    <source>
        <dbReference type="Proteomes" id="UP000789702"/>
    </source>
</evidence>
<gene>
    <name evidence="1" type="ORF">DHETER_LOCUS14766</name>
</gene>
<feature type="non-terminal residue" evidence="1">
    <location>
        <position position="1"/>
    </location>
</feature>
<sequence length="136" mass="15756">MDEKLSDVELWNRLGEAELCGGNKYATHLSILYTCLRTINLLENPYAYNKNMRASPSRIYANAALQCYVGLRSVPFLRRRAVSHFWKLAIKEKGCFSSEDKWLEIALIRDQNNDILENVANRISDYIFHVKSSYCT</sequence>
<accession>A0ACA9QJD2</accession>
<dbReference type="Proteomes" id="UP000789702">
    <property type="component" value="Unassembled WGS sequence"/>
</dbReference>
<comment type="caution">
    <text evidence="1">The sequence shown here is derived from an EMBL/GenBank/DDBJ whole genome shotgun (WGS) entry which is preliminary data.</text>
</comment>
<reference evidence="1" key="1">
    <citation type="submission" date="2021-06" db="EMBL/GenBank/DDBJ databases">
        <authorList>
            <person name="Kallberg Y."/>
            <person name="Tangrot J."/>
            <person name="Rosling A."/>
        </authorList>
    </citation>
    <scope>NUCLEOTIDE SEQUENCE</scope>
    <source>
        <strain evidence="1">IL203A</strain>
    </source>
</reference>